<organism evidence="12 13">
    <name type="scientific">Deinobacterium chartae</name>
    <dbReference type="NCBI Taxonomy" id="521158"/>
    <lineage>
        <taxon>Bacteria</taxon>
        <taxon>Thermotogati</taxon>
        <taxon>Deinococcota</taxon>
        <taxon>Deinococci</taxon>
        <taxon>Deinococcales</taxon>
        <taxon>Deinococcaceae</taxon>
        <taxon>Deinobacterium</taxon>
    </lineage>
</organism>
<dbReference type="InterPro" id="IPR005311">
    <property type="entry name" value="PBP_dimer"/>
</dbReference>
<keyword evidence="6" id="KW-0573">Peptidoglycan synthesis</keyword>
<evidence type="ECO:0000256" key="2">
    <source>
        <dbReference type="ARBA" id="ARBA00004236"/>
    </source>
</evidence>
<dbReference type="GO" id="GO:0071555">
    <property type="term" value="P:cell wall organization"/>
    <property type="evidence" value="ECO:0007669"/>
    <property type="project" value="UniProtKB-KW"/>
</dbReference>
<dbReference type="SUPFAM" id="SSF56601">
    <property type="entry name" value="beta-lactamase/transpeptidase-like"/>
    <property type="match status" value="1"/>
</dbReference>
<dbReference type="PANTHER" id="PTHR30627">
    <property type="entry name" value="PEPTIDOGLYCAN D,D-TRANSPEPTIDASE"/>
    <property type="match status" value="1"/>
</dbReference>
<evidence type="ECO:0000256" key="8">
    <source>
        <dbReference type="ARBA" id="ARBA00023136"/>
    </source>
</evidence>
<comment type="caution">
    <text evidence="12">The sequence shown here is derived from an EMBL/GenBank/DDBJ whole genome shotgun (WGS) entry which is preliminary data.</text>
</comment>
<evidence type="ECO:0000256" key="5">
    <source>
        <dbReference type="ARBA" id="ARBA00022960"/>
    </source>
</evidence>
<dbReference type="GO" id="GO:0008360">
    <property type="term" value="P:regulation of cell shape"/>
    <property type="evidence" value="ECO:0007669"/>
    <property type="project" value="UniProtKB-KW"/>
</dbReference>
<dbReference type="InterPro" id="IPR012338">
    <property type="entry name" value="Beta-lactam/transpept-like"/>
</dbReference>
<keyword evidence="9" id="KW-0961">Cell wall biogenesis/degradation</keyword>
<protein>
    <submittedName>
        <fullName evidence="12">Penicillin-binding protein 2</fullName>
    </submittedName>
</protein>
<dbReference type="Proteomes" id="UP000569951">
    <property type="component" value="Unassembled WGS sequence"/>
</dbReference>
<dbReference type="Gene3D" id="3.90.1310.10">
    <property type="entry name" value="Penicillin-binding protein 2a (Domain 2)"/>
    <property type="match status" value="1"/>
</dbReference>
<sequence length="588" mass="63853">MRSLARPHRASLMAAVFTLVLVAYTARLYDLQIEHFHRYAASSQGNLLRQEREPALRGELRARDGTLLATHRLRYDLIYHGGAVSGWERIRYLARLEERPLPPGETGGEVVLARDLLPERARALSELLVGQSALELRSRTVRVYPQGALAGNLLGYTAEANAAEVQRGLERGTRVGRAGLEAGLDRFLRGQDGLRVWEVDAAGRVIRPLEGISARAGASVTLTLDPLLQRAAERALEEGLESVNRHRRLHRLRPYPTARAAAVAVDPRSGEVLALATSPHLNPNDFSRHPRPPALVAALTGQSGALLDRSLQPFAPGSVFKIASTLAHLEAFGNRSYGCPPYLEVGGRRFHNWNRTRDMGAMDARAAIAWSCDTWYYDAALQNGPKRYADAIAAWARRLGYGMPTGLELPSEAAGLVPSAREYEARGTPWYPGNTLNYAIGQGDLLATPAQVARALAAVVTRGELRPLTLLRAVDGQAVPRRAPMRIRAKPSSWETLLEGMEGTVRYGTAKHLLGPGNFAVPTGGKTGTAETGRGWGAWHAWYAGYGPVGAPDLVVVTFFEQGGEGSAVALEAARKIMAARWQAELAP</sequence>
<dbReference type="InterPro" id="IPR050515">
    <property type="entry name" value="Beta-lactam/transpept"/>
</dbReference>
<reference evidence="12 13" key="1">
    <citation type="submission" date="2020-08" db="EMBL/GenBank/DDBJ databases">
        <title>Genomic Encyclopedia of Type Strains, Phase IV (KMG-IV): sequencing the most valuable type-strain genomes for metagenomic binning, comparative biology and taxonomic classification.</title>
        <authorList>
            <person name="Goeker M."/>
        </authorList>
    </citation>
    <scope>NUCLEOTIDE SEQUENCE [LARGE SCALE GENOMIC DNA]</scope>
    <source>
        <strain evidence="12 13">DSM 21458</strain>
    </source>
</reference>
<dbReference type="InterPro" id="IPR001460">
    <property type="entry name" value="PCN-bd_Tpept"/>
</dbReference>
<evidence type="ECO:0000256" key="6">
    <source>
        <dbReference type="ARBA" id="ARBA00022984"/>
    </source>
</evidence>
<dbReference type="Gene3D" id="3.40.710.10">
    <property type="entry name" value="DD-peptidase/beta-lactamase superfamily"/>
    <property type="match status" value="1"/>
</dbReference>
<dbReference type="GO" id="GO:0009252">
    <property type="term" value="P:peptidoglycan biosynthetic process"/>
    <property type="evidence" value="ECO:0007669"/>
    <property type="project" value="UniProtKB-KW"/>
</dbReference>
<keyword evidence="13" id="KW-1185">Reference proteome</keyword>
<feature type="domain" description="Penicillin-binding protein transpeptidase" evidence="10">
    <location>
        <begin position="261"/>
        <end position="578"/>
    </location>
</feature>
<evidence type="ECO:0000259" key="11">
    <source>
        <dbReference type="Pfam" id="PF03717"/>
    </source>
</evidence>
<evidence type="ECO:0000256" key="7">
    <source>
        <dbReference type="ARBA" id="ARBA00022989"/>
    </source>
</evidence>
<name>A0A841I2Z2_9DEIO</name>
<evidence type="ECO:0000313" key="12">
    <source>
        <dbReference type="EMBL" id="MBB6098780.1"/>
    </source>
</evidence>
<dbReference type="PANTHER" id="PTHR30627:SF2">
    <property type="entry name" value="PEPTIDOGLYCAN D,D-TRANSPEPTIDASE MRDA"/>
    <property type="match status" value="1"/>
</dbReference>
<keyword evidence="7" id="KW-1133">Transmembrane helix</keyword>
<keyword evidence="4" id="KW-0812">Transmembrane</keyword>
<accession>A0A841I2Z2</accession>
<keyword evidence="5" id="KW-0133">Cell shape</keyword>
<dbReference type="SUPFAM" id="SSF56519">
    <property type="entry name" value="Penicillin binding protein dimerisation domain"/>
    <property type="match status" value="1"/>
</dbReference>
<dbReference type="GO" id="GO:0071972">
    <property type="term" value="F:peptidoglycan L,D-transpeptidase activity"/>
    <property type="evidence" value="ECO:0007669"/>
    <property type="project" value="TreeGrafter"/>
</dbReference>
<evidence type="ECO:0000256" key="3">
    <source>
        <dbReference type="ARBA" id="ARBA00022475"/>
    </source>
</evidence>
<dbReference type="InterPro" id="IPR036138">
    <property type="entry name" value="PBP_dimer_sf"/>
</dbReference>
<dbReference type="GO" id="GO:0008658">
    <property type="term" value="F:penicillin binding"/>
    <property type="evidence" value="ECO:0007669"/>
    <property type="project" value="InterPro"/>
</dbReference>
<comment type="subcellular location">
    <subcellularLocation>
        <location evidence="2">Cell membrane</location>
    </subcellularLocation>
    <subcellularLocation>
        <location evidence="1">Membrane</location>
        <topology evidence="1">Single-pass membrane protein</topology>
    </subcellularLocation>
</comment>
<feature type="domain" description="Penicillin-binding protein dimerisation" evidence="11">
    <location>
        <begin position="53"/>
        <end position="207"/>
    </location>
</feature>
<keyword evidence="8" id="KW-0472">Membrane</keyword>
<evidence type="ECO:0000256" key="9">
    <source>
        <dbReference type="ARBA" id="ARBA00023316"/>
    </source>
</evidence>
<evidence type="ECO:0000313" key="13">
    <source>
        <dbReference type="Proteomes" id="UP000569951"/>
    </source>
</evidence>
<proteinExistence type="predicted"/>
<dbReference type="Pfam" id="PF03717">
    <property type="entry name" value="PBP_dimer"/>
    <property type="match status" value="1"/>
</dbReference>
<gene>
    <name evidence="12" type="ORF">HNR42_002215</name>
</gene>
<dbReference type="RefSeq" id="WP_183987520.1">
    <property type="nucleotide sequence ID" value="NZ_JACHHG010000007.1"/>
</dbReference>
<dbReference type="Pfam" id="PF00905">
    <property type="entry name" value="Transpeptidase"/>
    <property type="match status" value="1"/>
</dbReference>
<evidence type="ECO:0000259" key="10">
    <source>
        <dbReference type="Pfam" id="PF00905"/>
    </source>
</evidence>
<evidence type="ECO:0000256" key="4">
    <source>
        <dbReference type="ARBA" id="ARBA00022692"/>
    </source>
</evidence>
<dbReference type="GO" id="GO:0005886">
    <property type="term" value="C:plasma membrane"/>
    <property type="evidence" value="ECO:0007669"/>
    <property type="project" value="UniProtKB-SubCell"/>
</dbReference>
<dbReference type="AlphaFoldDB" id="A0A841I2Z2"/>
<dbReference type="EMBL" id="JACHHG010000007">
    <property type="protein sequence ID" value="MBB6098780.1"/>
    <property type="molecule type" value="Genomic_DNA"/>
</dbReference>
<keyword evidence="3" id="KW-1003">Cell membrane</keyword>
<evidence type="ECO:0000256" key="1">
    <source>
        <dbReference type="ARBA" id="ARBA00004167"/>
    </source>
</evidence>